<keyword evidence="6" id="KW-1185">Reference proteome</keyword>
<feature type="transmembrane region" description="Helical" evidence="2">
    <location>
        <begin position="51"/>
        <end position="72"/>
    </location>
</feature>
<dbReference type="InterPro" id="IPR054530">
    <property type="entry name" value="TcaA_4th"/>
</dbReference>
<dbReference type="Pfam" id="PF22820">
    <property type="entry name" value="TcaA_3rd_4th"/>
    <property type="match status" value="1"/>
</dbReference>
<keyword evidence="2" id="KW-1133">Transmembrane helix</keyword>
<evidence type="ECO:0000259" key="3">
    <source>
        <dbReference type="Pfam" id="PF22813"/>
    </source>
</evidence>
<organism evidence="5 6">
    <name type="scientific">Paenactinomyces guangxiensis</name>
    <dbReference type="NCBI Taxonomy" id="1490290"/>
    <lineage>
        <taxon>Bacteria</taxon>
        <taxon>Bacillati</taxon>
        <taxon>Bacillota</taxon>
        <taxon>Bacilli</taxon>
        <taxon>Bacillales</taxon>
        <taxon>Thermoactinomycetaceae</taxon>
        <taxon>Paenactinomyces</taxon>
    </lineage>
</organism>
<dbReference type="Proteomes" id="UP000535491">
    <property type="component" value="Unassembled WGS sequence"/>
</dbReference>
<dbReference type="RefSeq" id="WP_181753145.1">
    <property type="nucleotide sequence ID" value="NZ_JACEIQ010000016.1"/>
</dbReference>
<dbReference type="GO" id="GO:0005886">
    <property type="term" value="C:plasma membrane"/>
    <property type="evidence" value="ECO:0007669"/>
    <property type="project" value="UniProtKB-SubCell"/>
</dbReference>
<dbReference type="PANTHER" id="PTHR40038">
    <property type="entry name" value="MEMBRANE-ASSOCIATED PROTEIN TCAA"/>
    <property type="match status" value="1"/>
</dbReference>
<comment type="caution">
    <text evidence="5">The sequence shown here is derived from an EMBL/GenBank/DDBJ whole genome shotgun (WGS) entry which is preliminary data.</text>
</comment>
<dbReference type="AlphaFoldDB" id="A0A7W1WT89"/>
<dbReference type="InterPro" id="IPR054529">
    <property type="entry name" value="TcaA_2nd"/>
</dbReference>
<evidence type="ECO:0000313" key="5">
    <source>
        <dbReference type="EMBL" id="MBA4495567.1"/>
    </source>
</evidence>
<dbReference type="EMBL" id="JACEIQ010000016">
    <property type="protein sequence ID" value="MBA4495567.1"/>
    <property type="molecule type" value="Genomic_DNA"/>
</dbReference>
<evidence type="ECO:0000313" key="6">
    <source>
        <dbReference type="Proteomes" id="UP000535491"/>
    </source>
</evidence>
<evidence type="ECO:0000256" key="2">
    <source>
        <dbReference type="SAM" id="Phobius"/>
    </source>
</evidence>
<reference evidence="5 6" key="1">
    <citation type="submission" date="2020-07" db="EMBL/GenBank/DDBJ databases">
        <authorList>
            <person name="Feng H."/>
        </authorList>
    </citation>
    <scope>NUCLEOTIDE SEQUENCE [LARGE SCALE GENOMIC DNA]</scope>
    <source>
        <strain evidence="6">s-10</strain>
    </source>
</reference>
<proteinExistence type="predicted"/>
<feature type="region of interest" description="Disordered" evidence="1">
    <location>
        <begin position="1"/>
        <end position="23"/>
    </location>
</feature>
<dbReference type="Pfam" id="PF22813">
    <property type="entry name" value="TcaA_2nd"/>
    <property type="match status" value="1"/>
</dbReference>
<keyword evidence="2" id="KW-0472">Membrane</keyword>
<dbReference type="PANTHER" id="PTHR40038:SF1">
    <property type="entry name" value="MEMBRANE-ASSOCIATED PROTEIN TCAA"/>
    <property type="match status" value="1"/>
</dbReference>
<feature type="compositionally biased region" description="Polar residues" evidence="1">
    <location>
        <begin position="14"/>
        <end position="23"/>
    </location>
</feature>
<sequence length="471" mass="53512">MDQNNKQKNHADSETSNTYSFESGSLSGNHGPINIGETVITTYNNVKQHPLLVSLGVIGIFIIIILMITFFYPKQETEATKLIKEFEGAILKEDVDAIEDMISPDDSDMELEEEYLHQLCDYAKGNPEFLSQTFDIMNAQKALYEDEKNPEIDSYLLRQSSNEEIMSSGIFYLKQEWGLFSDSYTIGVRPQYIQLTSNNPDAVIEVDGEVVLKTKKANSTKVGPLFPGIHKIHGERYFHYTDTTETYDTAVNLFDFESVTPVEINITGTVVKAESDLAGVQVLLNGKPTPFAVKKDKMEVYPVRLDGSQKIQGSFQLPWGGVLKSEELVIEAEYDLYDITPDLWEEKKVVQLMNTFIEDFNKALNEEEVGYFKSVSFKGVFGSYNSFQDYIDRHLLNKSSFGIGLPEASSIEETEIVGDYYPGVVKLDKTDEGYYLNIPLSFKFSNGFERKYSLRYQYKNGKFQLLKISEI</sequence>
<name>A0A7W1WT89_9BACL</name>
<feature type="domain" description="TcaA second" evidence="3">
    <location>
        <begin position="80"/>
        <end position="186"/>
    </location>
</feature>
<keyword evidence="2" id="KW-0812">Transmembrane</keyword>
<feature type="domain" description="TcaA 4th" evidence="4">
    <location>
        <begin position="268"/>
        <end position="340"/>
    </location>
</feature>
<gene>
    <name evidence="5" type="ORF">H1191_14790</name>
</gene>
<protein>
    <submittedName>
        <fullName evidence="5">Uncharacterized protein</fullName>
    </submittedName>
</protein>
<evidence type="ECO:0000256" key="1">
    <source>
        <dbReference type="SAM" id="MobiDB-lite"/>
    </source>
</evidence>
<evidence type="ECO:0000259" key="4">
    <source>
        <dbReference type="Pfam" id="PF22820"/>
    </source>
</evidence>
<accession>A0A7W1WT89</accession>